<dbReference type="CDD" id="cd06464">
    <property type="entry name" value="ACD_sHsps-like"/>
    <property type="match status" value="1"/>
</dbReference>
<sequence>MTPNTNVDKKPSYASFYNRQDILKNEHEKKDSNLPESSSLANVKETETSYHYELKIPGYIKDDFNFYIAGDKLVVTTERRRHNKQVEENTPSRHSYCYPSALVKHRFALPDDIVRNKITVEYCDEVLSFKLFKQ</sequence>
<dbReference type="SUPFAM" id="SSF49764">
    <property type="entry name" value="HSP20-like chaperones"/>
    <property type="match status" value="1"/>
</dbReference>
<accession>A0ABS9RK53</accession>
<evidence type="ECO:0000259" key="3">
    <source>
        <dbReference type="PROSITE" id="PS01031"/>
    </source>
</evidence>
<keyword evidence="5" id="KW-1185">Reference proteome</keyword>
<dbReference type="EMBL" id="JAKVQD010000002">
    <property type="protein sequence ID" value="MCH4552499.1"/>
    <property type="molecule type" value="Genomic_DNA"/>
</dbReference>
<dbReference type="PROSITE" id="PS01031">
    <property type="entry name" value="SHSP"/>
    <property type="match status" value="1"/>
</dbReference>
<dbReference type="Proteomes" id="UP001156141">
    <property type="component" value="Unassembled WGS sequence"/>
</dbReference>
<evidence type="ECO:0000313" key="5">
    <source>
        <dbReference type="Proteomes" id="UP001156141"/>
    </source>
</evidence>
<reference evidence="4" key="1">
    <citation type="submission" date="2022-02" db="EMBL/GenBank/DDBJ databases">
        <title>Aestuariibaculum sp., a marine bacterium isolated from sediment in Guangxi.</title>
        <authorList>
            <person name="Ying J."/>
        </authorList>
    </citation>
    <scope>NUCLEOTIDE SEQUENCE</scope>
    <source>
        <strain evidence="4">L182</strain>
    </source>
</reference>
<evidence type="ECO:0000313" key="4">
    <source>
        <dbReference type="EMBL" id="MCH4552499.1"/>
    </source>
</evidence>
<dbReference type="InterPro" id="IPR008978">
    <property type="entry name" value="HSP20-like_chaperone"/>
</dbReference>
<name>A0ABS9RK53_9FLAO</name>
<dbReference type="InterPro" id="IPR002068">
    <property type="entry name" value="A-crystallin/Hsp20_dom"/>
</dbReference>
<gene>
    <name evidence="4" type="ORF">MKW35_07700</name>
</gene>
<proteinExistence type="inferred from homology"/>
<dbReference type="Pfam" id="PF00011">
    <property type="entry name" value="HSP20"/>
    <property type="match status" value="1"/>
</dbReference>
<evidence type="ECO:0000256" key="1">
    <source>
        <dbReference type="PROSITE-ProRule" id="PRU00285"/>
    </source>
</evidence>
<protein>
    <submittedName>
        <fullName evidence="4">Hsp20/alpha crystallin family protein</fullName>
    </submittedName>
</protein>
<comment type="similarity">
    <text evidence="1 2">Belongs to the small heat shock protein (HSP20) family.</text>
</comment>
<dbReference type="Gene3D" id="2.60.40.790">
    <property type="match status" value="1"/>
</dbReference>
<evidence type="ECO:0000256" key="2">
    <source>
        <dbReference type="RuleBase" id="RU003616"/>
    </source>
</evidence>
<comment type="caution">
    <text evidence="4">The sequence shown here is derived from an EMBL/GenBank/DDBJ whole genome shotgun (WGS) entry which is preliminary data.</text>
</comment>
<organism evidence="4 5">
    <name type="scientific">Aestuariibaculum lutulentum</name>
    <dbReference type="NCBI Taxonomy" id="2920935"/>
    <lineage>
        <taxon>Bacteria</taxon>
        <taxon>Pseudomonadati</taxon>
        <taxon>Bacteroidota</taxon>
        <taxon>Flavobacteriia</taxon>
        <taxon>Flavobacteriales</taxon>
        <taxon>Flavobacteriaceae</taxon>
    </lineage>
</organism>
<feature type="domain" description="SHSP" evidence="3">
    <location>
        <begin position="31"/>
        <end position="134"/>
    </location>
</feature>
<dbReference type="RefSeq" id="WP_240572836.1">
    <property type="nucleotide sequence ID" value="NZ_CP136709.1"/>
</dbReference>